<dbReference type="SMART" id="SM00312">
    <property type="entry name" value="PX"/>
    <property type="match status" value="1"/>
</dbReference>
<dbReference type="Proteomes" id="UP000070444">
    <property type="component" value="Unassembled WGS sequence"/>
</dbReference>
<dbReference type="PANTHER" id="PTHR45827:SF1">
    <property type="entry name" value="SORTING NEXIN"/>
    <property type="match status" value="1"/>
</dbReference>
<feature type="domain" description="PX" evidence="5">
    <location>
        <begin position="185"/>
        <end position="297"/>
    </location>
</feature>
<organism evidence="6 7">
    <name type="scientific">Conidiobolus coronatus (strain ATCC 28846 / CBS 209.66 / NRRL 28638)</name>
    <name type="common">Delacroixia coronata</name>
    <dbReference type="NCBI Taxonomy" id="796925"/>
    <lineage>
        <taxon>Eukaryota</taxon>
        <taxon>Fungi</taxon>
        <taxon>Fungi incertae sedis</taxon>
        <taxon>Zoopagomycota</taxon>
        <taxon>Entomophthoromycotina</taxon>
        <taxon>Entomophthoromycetes</taxon>
        <taxon>Entomophthorales</taxon>
        <taxon>Ancylistaceae</taxon>
        <taxon>Conidiobolus</taxon>
    </lineage>
</organism>
<dbReference type="InterPro" id="IPR036028">
    <property type="entry name" value="SH3-like_dom_sf"/>
</dbReference>
<dbReference type="OrthoDB" id="10254720at2759"/>
<feature type="domain" description="SH3" evidence="4">
    <location>
        <begin position="18"/>
        <end position="80"/>
    </location>
</feature>
<dbReference type="Gene3D" id="3.30.1520.10">
    <property type="entry name" value="Phox-like domain"/>
    <property type="match status" value="1"/>
</dbReference>
<gene>
    <name evidence="6" type="ORF">CONCODRAFT_78777</name>
</gene>
<evidence type="ECO:0000259" key="4">
    <source>
        <dbReference type="PROSITE" id="PS50002"/>
    </source>
</evidence>
<evidence type="ECO:0000256" key="3">
    <source>
        <dbReference type="SAM" id="MobiDB-lite"/>
    </source>
</evidence>
<feature type="region of interest" description="Disordered" evidence="3">
    <location>
        <begin position="133"/>
        <end position="161"/>
    </location>
</feature>
<dbReference type="PROSITE" id="PS50195">
    <property type="entry name" value="PX"/>
    <property type="match status" value="1"/>
</dbReference>
<dbReference type="STRING" id="796925.A0A137P6Q2"/>
<dbReference type="InterPro" id="IPR036871">
    <property type="entry name" value="PX_dom_sf"/>
</dbReference>
<dbReference type="Pfam" id="PF00787">
    <property type="entry name" value="PX"/>
    <property type="match status" value="1"/>
</dbReference>
<dbReference type="EMBL" id="KQ964498">
    <property type="protein sequence ID" value="KXN70601.1"/>
    <property type="molecule type" value="Genomic_DNA"/>
</dbReference>
<dbReference type="InterPro" id="IPR027267">
    <property type="entry name" value="AH/BAR_dom_sf"/>
</dbReference>
<evidence type="ECO:0000313" key="7">
    <source>
        <dbReference type="Proteomes" id="UP000070444"/>
    </source>
</evidence>
<evidence type="ECO:0000256" key="2">
    <source>
        <dbReference type="PROSITE-ProRule" id="PRU00192"/>
    </source>
</evidence>
<name>A0A137P6Q2_CONC2</name>
<dbReference type="SMART" id="SM00326">
    <property type="entry name" value="SH3"/>
    <property type="match status" value="1"/>
</dbReference>
<evidence type="ECO:0000259" key="5">
    <source>
        <dbReference type="PROSITE" id="PS50195"/>
    </source>
</evidence>
<feature type="compositionally biased region" description="Polar residues" evidence="3">
    <location>
        <begin position="137"/>
        <end position="161"/>
    </location>
</feature>
<dbReference type="AlphaFoldDB" id="A0A137P6Q2"/>
<dbReference type="PROSITE" id="PS50002">
    <property type="entry name" value="SH3"/>
    <property type="match status" value="1"/>
</dbReference>
<dbReference type="GO" id="GO:0016197">
    <property type="term" value="P:endosomal transport"/>
    <property type="evidence" value="ECO:0007669"/>
    <property type="project" value="TreeGrafter"/>
</dbReference>
<dbReference type="GO" id="GO:0031410">
    <property type="term" value="C:cytoplasmic vesicle"/>
    <property type="evidence" value="ECO:0007669"/>
    <property type="project" value="TreeGrafter"/>
</dbReference>
<dbReference type="OMA" id="FDSAPMR"/>
<evidence type="ECO:0000256" key="1">
    <source>
        <dbReference type="ARBA" id="ARBA00022443"/>
    </source>
</evidence>
<dbReference type="GO" id="GO:0005886">
    <property type="term" value="C:plasma membrane"/>
    <property type="evidence" value="ECO:0007669"/>
    <property type="project" value="TreeGrafter"/>
</dbReference>
<evidence type="ECO:0008006" key="8">
    <source>
        <dbReference type="Google" id="ProtNLM"/>
    </source>
</evidence>
<dbReference type="PANTHER" id="PTHR45827">
    <property type="entry name" value="SORTING NEXIN"/>
    <property type="match status" value="1"/>
</dbReference>
<dbReference type="GO" id="GO:0006897">
    <property type="term" value="P:endocytosis"/>
    <property type="evidence" value="ECO:0007669"/>
    <property type="project" value="TreeGrafter"/>
</dbReference>
<sequence length="633" mass="72332">MSNNSNSNKNSPVTNSLSLPKSAKILYDFTAQEGYEELSVKEGESITVLENEPVEGWCLVENSKGDKGLVPVSYILFDEHSSPSTAEHTLPNSASSANTLSRTGSVFGRRQLNRFSWFVTTGVEEFILGMNDESESTESATQLAPTQTSDTSPSTASNSNEFQANDVDRHFITHGPNWQEKTSVFTVYVHDPETRTQSEGLGEYTIFYVSSIFSEGTQVTVERRFSQFEWLYERLHLKFRSLVLPHLPEKQFSGRFSEDFIEKRRNQLERFINHLAMHPVIRYSEIFTHFLSCTSDVEWSKADKKFLTERHQHGLTFFQHVYHPEFNVEDEGDEDTVKRFNNHIKSIDKLLPMCYEGAIGYRDHSFESSDQYRKFSYGLLRMISGLGRETRDCVNDENVWCFKDNCDECLRLTKGIQLMAESMQEISDIQDSYAKKECQSLLDRLKEYHSLVHSYSPIVEMHGGALAKYKEASNEESWADSPNKDIDIEKVKSRCDTVFNVTLAEINQFHQYKLNDFKTVSTDFLDDQIEYHQKILNRLMETRQKLEGESYEQLSSSPRAPPKYNYQEPAHPSTRPASVVSMSGMVGGVVDTVGSVGSFFKNRARNSMFGDWVGWGSNPAVKKPVEDALTHTN</sequence>
<dbReference type="InterPro" id="IPR001683">
    <property type="entry name" value="PX_dom"/>
</dbReference>
<dbReference type="Pfam" id="PF10456">
    <property type="entry name" value="BAR_3_WASP_bdg"/>
    <property type="match status" value="1"/>
</dbReference>
<keyword evidence="1 2" id="KW-0728">SH3 domain</keyword>
<evidence type="ECO:0000313" key="6">
    <source>
        <dbReference type="EMBL" id="KXN70601.1"/>
    </source>
</evidence>
<dbReference type="Gene3D" id="1.20.1270.60">
    <property type="entry name" value="Arfaptin homology (AH) domain/BAR domain"/>
    <property type="match status" value="1"/>
</dbReference>
<dbReference type="GO" id="GO:0035091">
    <property type="term" value="F:phosphatidylinositol binding"/>
    <property type="evidence" value="ECO:0007669"/>
    <property type="project" value="InterPro"/>
</dbReference>
<dbReference type="GO" id="GO:0097320">
    <property type="term" value="P:plasma membrane tubulation"/>
    <property type="evidence" value="ECO:0007669"/>
    <property type="project" value="TreeGrafter"/>
</dbReference>
<dbReference type="SUPFAM" id="SSF64268">
    <property type="entry name" value="PX domain"/>
    <property type="match status" value="1"/>
</dbReference>
<feature type="region of interest" description="Disordered" evidence="3">
    <location>
        <begin position="547"/>
        <end position="576"/>
    </location>
</feature>
<dbReference type="Pfam" id="PF14604">
    <property type="entry name" value="SH3_9"/>
    <property type="match status" value="1"/>
</dbReference>
<protein>
    <recommendedName>
        <fullName evidence="8">Sorting nexin</fullName>
    </recommendedName>
</protein>
<accession>A0A137P6Q2</accession>
<reference evidence="6 7" key="1">
    <citation type="journal article" date="2015" name="Genome Biol. Evol.">
        <title>Phylogenomic analyses indicate that early fungi evolved digesting cell walls of algal ancestors of land plants.</title>
        <authorList>
            <person name="Chang Y."/>
            <person name="Wang S."/>
            <person name="Sekimoto S."/>
            <person name="Aerts A.L."/>
            <person name="Choi C."/>
            <person name="Clum A."/>
            <person name="LaButti K.M."/>
            <person name="Lindquist E.A."/>
            <person name="Yee Ngan C."/>
            <person name="Ohm R.A."/>
            <person name="Salamov A.A."/>
            <person name="Grigoriev I.V."/>
            <person name="Spatafora J.W."/>
            <person name="Berbee M.L."/>
        </authorList>
    </citation>
    <scope>NUCLEOTIDE SEQUENCE [LARGE SCALE GENOMIC DNA]</scope>
    <source>
        <strain evidence="6 7">NRRL 28638</strain>
    </source>
</reference>
<dbReference type="InterPro" id="IPR019497">
    <property type="entry name" value="Sorting_nexin_WASP-bd-dom"/>
</dbReference>
<dbReference type="Gene3D" id="2.30.30.40">
    <property type="entry name" value="SH3 Domains"/>
    <property type="match status" value="1"/>
</dbReference>
<dbReference type="InterPro" id="IPR001452">
    <property type="entry name" value="SH3_domain"/>
</dbReference>
<proteinExistence type="predicted"/>
<dbReference type="SUPFAM" id="SSF50044">
    <property type="entry name" value="SH3-domain"/>
    <property type="match status" value="1"/>
</dbReference>
<keyword evidence="7" id="KW-1185">Reference proteome</keyword>